<organism evidence="2 3">
    <name type="scientific">Shewanella aestuarii</name>
    <dbReference type="NCBI Taxonomy" id="1028752"/>
    <lineage>
        <taxon>Bacteria</taxon>
        <taxon>Pseudomonadati</taxon>
        <taxon>Pseudomonadota</taxon>
        <taxon>Gammaproteobacteria</taxon>
        <taxon>Alteromonadales</taxon>
        <taxon>Shewanellaceae</taxon>
        <taxon>Shewanella</taxon>
    </lineage>
</organism>
<feature type="transmembrane region" description="Helical" evidence="1">
    <location>
        <begin position="37"/>
        <end position="61"/>
    </location>
</feature>
<keyword evidence="1" id="KW-0472">Membrane</keyword>
<accession>A0A6G9QR62</accession>
<feature type="transmembrane region" description="Helical" evidence="1">
    <location>
        <begin position="6"/>
        <end position="25"/>
    </location>
</feature>
<sequence length="64" mass="6784">MSAIAGGVIAGAEFGFFFAAVYAAVNWSNKEKWRAFFTLWSSTIVGVALTAMISSGIQVAFQGM</sequence>
<evidence type="ECO:0000313" key="3">
    <source>
        <dbReference type="Proteomes" id="UP000502608"/>
    </source>
</evidence>
<dbReference type="EMBL" id="CP050315">
    <property type="protein sequence ID" value="QIR16527.1"/>
    <property type="molecule type" value="Genomic_DNA"/>
</dbReference>
<dbReference type="AlphaFoldDB" id="A0A6G9QR62"/>
<gene>
    <name evidence="2" type="ORF">HBH39_18800</name>
</gene>
<proteinExistence type="predicted"/>
<geneLocation type="plasmid" evidence="2 3">
    <name>pPN3F2_2</name>
</geneLocation>
<keyword evidence="2" id="KW-0614">Plasmid</keyword>
<dbReference type="RefSeq" id="WP_167680355.1">
    <property type="nucleotide sequence ID" value="NZ_CP050315.1"/>
</dbReference>
<protein>
    <submittedName>
        <fullName evidence="2">Uncharacterized protein</fullName>
    </submittedName>
</protein>
<dbReference type="KEGG" id="saes:HBH39_18800"/>
<name>A0A6G9QR62_9GAMM</name>
<reference evidence="2 3" key="1">
    <citation type="submission" date="2020-03" db="EMBL/GenBank/DDBJ databases">
        <title>Complete genome sequence of Shewanella sp.</title>
        <authorList>
            <person name="Kim Y.-S."/>
            <person name="Kim S.-J."/>
            <person name="Jung H.-K."/>
            <person name="Kim K.-H."/>
        </authorList>
    </citation>
    <scope>NUCLEOTIDE SEQUENCE [LARGE SCALE GENOMIC DNA]</scope>
    <source>
        <strain evidence="2 3">PN3F2</strain>
        <plasmid evidence="2 3">pPN3F2_2</plasmid>
    </source>
</reference>
<dbReference type="Proteomes" id="UP000502608">
    <property type="component" value="Plasmid pPN3F2_2"/>
</dbReference>
<keyword evidence="1" id="KW-0812">Transmembrane</keyword>
<keyword evidence="3" id="KW-1185">Reference proteome</keyword>
<evidence type="ECO:0000313" key="2">
    <source>
        <dbReference type="EMBL" id="QIR16527.1"/>
    </source>
</evidence>
<evidence type="ECO:0000256" key="1">
    <source>
        <dbReference type="SAM" id="Phobius"/>
    </source>
</evidence>
<keyword evidence="1" id="KW-1133">Transmembrane helix</keyword>